<protein>
    <submittedName>
        <fullName evidence="1">Uncharacterized protein</fullName>
    </submittedName>
</protein>
<dbReference type="EMBL" id="BPUB01000002">
    <property type="protein sequence ID" value="GJG59037.1"/>
    <property type="molecule type" value="Genomic_DNA"/>
</dbReference>
<reference evidence="1" key="1">
    <citation type="journal article" date="2022" name="Int. J. Syst. Evol. Microbiol.">
        <title>Prevotella lacticifex sp. nov., isolated from the rumen of cows.</title>
        <authorList>
            <person name="Shinkai T."/>
            <person name="Ikeyama N."/>
            <person name="Kumagai M."/>
            <person name="Ohmori H."/>
            <person name="Sakamoto M."/>
            <person name="Ohkuma M."/>
            <person name="Mitsumori M."/>
        </authorList>
    </citation>
    <scope>NUCLEOTIDE SEQUENCE</scope>
    <source>
        <strain evidence="1">R5076</strain>
    </source>
</reference>
<accession>A0A9R1CAD4</accession>
<evidence type="ECO:0000313" key="1">
    <source>
        <dbReference type="EMBL" id="GJG59037.1"/>
    </source>
</evidence>
<name>A0A9R1CAD4_9BACT</name>
<keyword evidence="2" id="KW-1185">Reference proteome</keyword>
<dbReference type="GeneID" id="72466921"/>
<proteinExistence type="predicted"/>
<evidence type="ECO:0000313" key="2">
    <source>
        <dbReference type="Proteomes" id="UP000825483"/>
    </source>
</evidence>
<dbReference type="AlphaFoldDB" id="A0A9R1CAD4"/>
<dbReference type="RefSeq" id="WP_223928951.1">
    <property type="nucleotide sequence ID" value="NZ_BPTU01000001.1"/>
</dbReference>
<sequence>MKAIAMLKWIVENHQNTEGMDIIEVDNEFDFESFFGYQPAEQVPEGKYVYLYGDTVNREDMERMIQREEAEVYSIATDETDNENGGLCIIYLFKLED</sequence>
<gene>
    <name evidence="1" type="ORF">PRLR5076_18880</name>
</gene>
<organism evidence="1 2">
    <name type="scientific">Prevotella lacticifex</name>
    <dbReference type="NCBI Taxonomy" id="2854755"/>
    <lineage>
        <taxon>Bacteria</taxon>
        <taxon>Pseudomonadati</taxon>
        <taxon>Bacteroidota</taxon>
        <taxon>Bacteroidia</taxon>
        <taxon>Bacteroidales</taxon>
        <taxon>Prevotellaceae</taxon>
        <taxon>Prevotella</taxon>
    </lineage>
</organism>
<dbReference type="Proteomes" id="UP000825483">
    <property type="component" value="Unassembled WGS sequence"/>
</dbReference>
<comment type="caution">
    <text evidence="1">The sequence shown here is derived from an EMBL/GenBank/DDBJ whole genome shotgun (WGS) entry which is preliminary data.</text>
</comment>